<dbReference type="EMBL" id="JAUSSU010000008">
    <property type="protein sequence ID" value="MDQ0114705.1"/>
    <property type="molecule type" value="Genomic_DNA"/>
</dbReference>
<evidence type="ECO:0000259" key="1">
    <source>
        <dbReference type="Pfam" id="PF16654"/>
    </source>
</evidence>
<evidence type="ECO:0000313" key="3">
    <source>
        <dbReference type="Proteomes" id="UP001229346"/>
    </source>
</evidence>
<comment type="caution">
    <text evidence="2">The sequence shown here is derived from an EMBL/GenBank/DDBJ whole genome shotgun (WGS) entry which is preliminary data.</text>
</comment>
<sequence>MPNYFADYDTTVRFIDEATMKAEHSTMPHGGMVLRSGKTGENSTQIIEFGLKLDSNPEFTASVLVAYARAVYKLASEGQAGAKTVFDVPFAYLSPKSGAELRKELL</sequence>
<feature type="domain" description="Meso-diaminopimelate D-dehydrogenase C-terminal" evidence="1">
    <location>
        <begin position="1"/>
        <end position="55"/>
    </location>
</feature>
<dbReference type="SUPFAM" id="SSF55347">
    <property type="entry name" value="Glyceraldehyde-3-phosphate dehydrogenase-like, C-terminal domain"/>
    <property type="match status" value="1"/>
</dbReference>
<keyword evidence="3" id="KW-1185">Reference proteome</keyword>
<name>A0ABT9U4Y6_PAEHA</name>
<organism evidence="2 3">
    <name type="scientific">Paenibacillus harenae</name>
    <dbReference type="NCBI Taxonomy" id="306543"/>
    <lineage>
        <taxon>Bacteria</taxon>
        <taxon>Bacillati</taxon>
        <taxon>Bacillota</taxon>
        <taxon>Bacilli</taxon>
        <taxon>Bacillales</taxon>
        <taxon>Paenibacillaceae</taxon>
        <taxon>Paenibacillus</taxon>
    </lineage>
</organism>
<dbReference type="Pfam" id="PF16654">
    <property type="entry name" value="DAPDH_C"/>
    <property type="match status" value="1"/>
</dbReference>
<protein>
    <submittedName>
        <fullName evidence="2">Diaminopimelate dehydrogenase</fullName>
    </submittedName>
</protein>
<dbReference type="Gene3D" id="3.40.50.720">
    <property type="entry name" value="NAD(P)-binding Rossmann-like Domain"/>
    <property type="match status" value="1"/>
</dbReference>
<evidence type="ECO:0000313" key="2">
    <source>
        <dbReference type="EMBL" id="MDQ0114705.1"/>
    </source>
</evidence>
<accession>A0ABT9U4Y6</accession>
<reference evidence="2 3" key="1">
    <citation type="submission" date="2023-07" db="EMBL/GenBank/DDBJ databases">
        <title>Sorghum-associated microbial communities from plants grown in Nebraska, USA.</title>
        <authorList>
            <person name="Schachtman D."/>
        </authorList>
    </citation>
    <scope>NUCLEOTIDE SEQUENCE [LARGE SCALE GENOMIC DNA]</scope>
    <source>
        <strain evidence="2 3">CC482</strain>
    </source>
</reference>
<dbReference type="Proteomes" id="UP001229346">
    <property type="component" value="Unassembled WGS sequence"/>
</dbReference>
<gene>
    <name evidence="2" type="ORF">J2T15_004161</name>
</gene>
<dbReference type="InterPro" id="IPR032094">
    <property type="entry name" value="Meso-DAP_DH_C"/>
</dbReference>
<proteinExistence type="predicted"/>